<dbReference type="Proteomes" id="UP001557470">
    <property type="component" value="Unassembled WGS sequence"/>
</dbReference>
<evidence type="ECO:0000313" key="2">
    <source>
        <dbReference type="Proteomes" id="UP001557470"/>
    </source>
</evidence>
<dbReference type="EMBL" id="JAGEUA010000010">
    <property type="protein sequence ID" value="KAL0964083.1"/>
    <property type="molecule type" value="Genomic_DNA"/>
</dbReference>
<evidence type="ECO:0000313" key="1">
    <source>
        <dbReference type="EMBL" id="KAL0964083.1"/>
    </source>
</evidence>
<keyword evidence="2" id="KW-1185">Reference proteome</keyword>
<protein>
    <submittedName>
        <fullName evidence="1">Uncharacterized protein</fullName>
    </submittedName>
</protein>
<sequence length="167" mass="18102">MVKKVSGVEELKVRWPALFSMDEINDEFMRIITVPLQTRFMASLDKYHSKLDTTETRQEREEEDLLQPPQDVGIANKVKEPSLVSVPVSAPVLAPVSAPAPVLVPSSAPVPALSPMPVPVPVSEPSLVLVPEPSIVPVPVPDPVSLSDHVCLFVRFCVCVFGVYPGA</sequence>
<gene>
    <name evidence="1" type="ORF">UPYG_G00318250</name>
</gene>
<reference evidence="1 2" key="1">
    <citation type="submission" date="2024-06" db="EMBL/GenBank/DDBJ databases">
        <authorList>
            <person name="Pan Q."/>
            <person name="Wen M."/>
            <person name="Jouanno E."/>
            <person name="Zahm M."/>
            <person name="Klopp C."/>
            <person name="Cabau C."/>
            <person name="Louis A."/>
            <person name="Berthelot C."/>
            <person name="Parey E."/>
            <person name="Roest Crollius H."/>
            <person name="Montfort J."/>
            <person name="Robinson-Rechavi M."/>
            <person name="Bouchez O."/>
            <person name="Lampietro C."/>
            <person name="Lopez Roques C."/>
            <person name="Donnadieu C."/>
            <person name="Postlethwait J."/>
            <person name="Bobe J."/>
            <person name="Verreycken H."/>
            <person name="Guiguen Y."/>
        </authorList>
    </citation>
    <scope>NUCLEOTIDE SEQUENCE [LARGE SCALE GENOMIC DNA]</scope>
    <source>
        <strain evidence="1">Up_M1</strain>
        <tissue evidence="1">Testis</tissue>
    </source>
</reference>
<comment type="caution">
    <text evidence="1">The sequence shown here is derived from an EMBL/GenBank/DDBJ whole genome shotgun (WGS) entry which is preliminary data.</text>
</comment>
<organism evidence="1 2">
    <name type="scientific">Umbra pygmaea</name>
    <name type="common">Eastern mudminnow</name>
    <dbReference type="NCBI Taxonomy" id="75934"/>
    <lineage>
        <taxon>Eukaryota</taxon>
        <taxon>Metazoa</taxon>
        <taxon>Chordata</taxon>
        <taxon>Craniata</taxon>
        <taxon>Vertebrata</taxon>
        <taxon>Euteleostomi</taxon>
        <taxon>Actinopterygii</taxon>
        <taxon>Neopterygii</taxon>
        <taxon>Teleostei</taxon>
        <taxon>Protacanthopterygii</taxon>
        <taxon>Esociformes</taxon>
        <taxon>Umbridae</taxon>
        <taxon>Umbra</taxon>
    </lineage>
</organism>
<accession>A0ABD0W4N6</accession>
<proteinExistence type="predicted"/>
<dbReference type="AlphaFoldDB" id="A0ABD0W4N6"/>
<name>A0ABD0W4N6_UMBPY</name>